<feature type="compositionally biased region" description="Basic and acidic residues" evidence="1">
    <location>
        <begin position="15"/>
        <end position="24"/>
    </location>
</feature>
<feature type="compositionally biased region" description="Basic and acidic residues" evidence="1">
    <location>
        <begin position="152"/>
        <end position="169"/>
    </location>
</feature>
<keyword evidence="3" id="KW-1185">Reference proteome</keyword>
<sequence length="169" mass="18145">MRSRKPLDHAATGRQHSESDRAKPAPETCSPRRISLPTPHAGTEVGNPAPMESRDAALKKEARVDRGISYASRDRATRLDPSRAHEAPGSMLRVAEAQKAQVAGLPMRNDQPSHTRTPTLGARLVLPSAADGHMVASSGNEASPWYATAGLEAEKRGSRAIDERPDVES</sequence>
<feature type="region of interest" description="Disordered" evidence="1">
    <location>
        <begin position="1"/>
        <end position="89"/>
    </location>
</feature>
<accession>A0ABR3K948</accession>
<dbReference type="Proteomes" id="UP001558632">
    <property type="component" value="Unassembled WGS sequence"/>
</dbReference>
<name>A0ABR3K948_TRISP</name>
<gene>
    <name evidence="2" type="ORF">TSPI_10115</name>
</gene>
<evidence type="ECO:0000256" key="1">
    <source>
        <dbReference type="SAM" id="MobiDB-lite"/>
    </source>
</evidence>
<feature type="region of interest" description="Disordered" evidence="1">
    <location>
        <begin position="135"/>
        <end position="169"/>
    </location>
</feature>
<dbReference type="EMBL" id="JBEUSY010000467">
    <property type="protein sequence ID" value="KAL1230890.1"/>
    <property type="molecule type" value="Genomic_DNA"/>
</dbReference>
<reference evidence="2 3" key="1">
    <citation type="submission" date="2024-07" db="EMBL/GenBank/DDBJ databases">
        <title>Enhanced genomic and transcriptomic resources for Trichinella pseudospiralis and T. spiralis underpin the discovery of pronounced molecular differences between stages and species.</title>
        <authorList>
            <person name="Pasi K.K."/>
            <person name="La Rosa G."/>
            <person name="Gomez-Morales M.A."/>
            <person name="Tosini F."/>
            <person name="Sumanam S."/>
            <person name="Young N.D."/>
            <person name="Chang B.C."/>
            <person name="Robin G.B."/>
        </authorList>
    </citation>
    <scope>NUCLEOTIDE SEQUENCE [LARGE SCALE GENOMIC DNA]</scope>
    <source>
        <strain evidence="2">ISS534</strain>
    </source>
</reference>
<comment type="caution">
    <text evidence="2">The sequence shown here is derived from an EMBL/GenBank/DDBJ whole genome shotgun (WGS) entry which is preliminary data.</text>
</comment>
<evidence type="ECO:0000313" key="2">
    <source>
        <dbReference type="EMBL" id="KAL1230890.1"/>
    </source>
</evidence>
<evidence type="ECO:0000313" key="3">
    <source>
        <dbReference type="Proteomes" id="UP001558632"/>
    </source>
</evidence>
<feature type="compositionally biased region" description="Basic and acidic residues" evidence="1">
    <location>
        <begin position="52"/>
        <end position="86"/>
    </location>
</feature>
<proteinExistence type="predicted"/>
<protein>
    <submittedName>
        <fullName evidence="2">Small ribosomal subunit protein</fullName>
    </submittedName>
</protein>
<organism evidence="2 3">
    <name type="scientific">Trichinella spiralis</name>
    <name type="common">Trichina worm</name>
    <dbReference type="NCBI Taxonomy" id="6334"/>
    <lineage>
        <taxon>Eukaryota</taxon>
        <taxon>Metazoa</taxon>
        <taxon>Ecdysozoa</taxon>
        <taxon>Nematoda</taxon>
        <taxon>Enoplea</taxon>
        <taxon>Dorylaimia</taxon>
        <taxon>Trichinellida</taxon>
        <taxon>Trichinellidae</taxon>
        <taxon>Trichinella</taxon>
    </lineage>
</organism>